<evidence type="ECO:0000259" key="2">
    <source>
        <dbReference type="PROSITE" id="PS50280"/>
    </source>
</evidence>
<dbReference type="EMBL" id="WJXA01000010">
    <property type="protein sequence ID" value="KAF7130017.1"/>
    <property type="molecule type" value="Genomic_DNA"/>
</dbReference>
<evidence type="ECO:0000256" key="1">
    <source>
        <dbReference type="SAM" id="MobiDB-lite"/>
    </source>
</evidence>
<feature type="domain" description="SET" evidence="2">
    <location>
        <begin position="115"/>
        <end position="302"/>
    </location>
</feature>
<dbReference type="GO" id="GO:0016279">
    <property type="term" value="F:protein-lysine N-methyltransferase activity"/>
    <property type="evidence" value="ECO:0007669"/>
    <property type="project" value="TreeGrafter"/>
</dbReference>
<dbReference type="GO" id="GO:0005634">
    <property type="term" value="C:nucleus"/>
    <property type="evidence" value="ECO:0007669"/>
    <property type="project" value="TreeGrafter"/>
</dbReference>
<protein>
    <recommendedName>
        <fullName evidence="2">SET domain-containing protein</fullName>
    </recommendedName>
</protein>
<dbReference type="PANTHER" id="PTHR13271">
    <property type="entry name" value="UNCHARACTERIZED PUTATIVE METHYLTRANSFERASE"/>
    <property type="match status" value="1"/>
</dbReference>
<dbReference type="InterPro" id="IPR046341">
    <property type="entry name" value="SET_dom_sf"/>
</dbReference>
<sequence>MSEILYTNAKLVQVPSYGNDLSRRMVRVCHVGGLCIGIKPTWWVLEDYLCFCQNVGTTLSPIIGGMGGGRLKTNLTVGNMHKMVALRIPQKQGPLPPYLKIQRLLPIGSNVMRLLPKQTFSSMEVSLKGLHSDKQILKEDMSLVYEDWKECILPLLASDSFELNPDFFGVEQYFAAKSLIASRSFEIDDYHGFGMVPLADLFNHKTGAEDVHFTSISSHLIPESDEEENLKNDLYEYVGNPEDNLVSEEYENSGSGEQSTLSVLSTEGSSSVPSAFGDDPTILEMIMVKDVKSGTEVFNTYGYVGNAALLHRYGFTEANNPYDIVNIDLELVVQWSSSLFSGRHSRMTLSLWRRLDYSGCVSQNSEYFEISLNGEPQVELLILLYIMLLPEEPYRQLDLTVSTAGSLNESLSLILPGHGNIETEEVPETIKDLLLTKSVRKALLAIANIRDSFYGSNSFEDDIEALRRSCPLRERKLYHSLMLRTSERRILQKLRAYAAAAAAAGAQLSGAVARKKLKRT</sequence>
<gene>
    <name evidence="3" type="ORF">RHSIM_Rhsim10G0120300</name>
</gene>
<accession>A0A834GEP6</accession>
<dbReference type="PANTHER" id="PTHR13271:SF34">
    <property type="entry name" value="N-LYSINE METHYLTRANSFERASE SETD6"/>
    <property type="match status" value="1"/>
</dbReference>
<dbReference type="SUPFAM" id="SSF82199">
    <property type="entry name" value="SET domain"/>
    <property type="match status" value="2"/>
</dbReference>
<organism evidence="3 4">
    <name type="scientific">Rhododendron simsii</name>
    <name type="common">Sims's rhododendron</name>
    <dbReference type="NCBI Taxonomy" id="118357"/>
    <lineage>
        <taxon>Eukaryota</taxon>
        <taxon>Viridiplantae</taxon>
        <taxon>Streptophyta</taxon>
        <taxon>Embryophyta</taxon>
        <taxon>Tracheophyta</taxon>
        <taxon>Spermatophyta</taxon>
        <taxon>Magnoliopsida</taxon>
        <taxon>eudicotyledons</taxon>
        <taxon>Gunneridae</taxon>
        <taxon>Pentapetalae</taxon>
        <taxon>asterids</taxon>
        <taxon>Ericales</taxon>
        <taxon>Ericaceae</taxon>
        <taxon>Ericoideae</taxon>
        <taxon>Rhodoreae</taxon>
        <taxon>Rhododendron</taxon>
    </lineage>
</organism>
<feature type="compositionally biased region" description="Polar residues" evidence="1">
    <location>
        <begin position="252"/>
        <end position="273"/>
    </location>
</feature>
<evidence type="ECO:0000313" key="3">
    <source>
        <dbReference type="EMBL" id="KAF7130017.1"/>
    </source>
</evidence>
<keyword evidence="4" id="KW-1185">Reference proteome</keyword>
<dbReference type="PROSITE" id="PS50280">
    <property type="entry name" value="SET"/>
    <property type="match status" value="1"/>
</dbReference>
<dbReference type="AlphaFoldDB" id="A0A834GEP6"/>
<dbReference type="InterPro" id="IPR001214">
    <property type="entry name" value="SET_dom"/>
</dbReference>
<dbReference type="InterPro" id="IPR050600">
    <property type="entry name" value="SETD3_SETD6_MTase"/>
</dbReference>
<dbReference type="Gene3D" id="3.90.1410.10">
    <property type="entry name" value="set domain protein methyltransferase, domain 1"/>
    <property type="match status" value="1"/>
</dbReference>
<proteinExistence type="predicted"/>
<reference evidence="3" key="1">
    <citation type="submission" date="2019-11" db="EMBL/GenBank/DDBJ databases">
        <authorList>
            <person name="Liu Y."/>
            <person name="Hou J."/>
            <person name="Li T.-Q."/>
            <person name="Guan C.-H."/>
            <person name="Wu X."/>
            <person name="Wu H.-Z."/>
            <person name="Ling F."/>
            <person name="Zhang R."/>
            <person name="Shi X.-G."/>
            <person name="Ren J.-P."/>
            <person name="Chen E.-F."/>
            <person name="Sun J.-M."/>
        </authorList>
    </citation>
    <scope>NUCLEOTIDE SEQUENCE</scope>
    <source>
        <strain evidence="3">Adult_tree_wgs_1</strain>
        <tissue evidence="3">Leaves</tissue>
    </source>
</reference>
<evidence type="ECO:0000313" key="4">
    <source>
        <dbReference type="Proteomes" id="UP000626092"/>
    </source>
</evidence>
<dbReference type="OrthoDB" id="441812at2759"/>
<comment type="caution">
    <text evidence="3">The sequence shown here is derived from an EMBL/GenBank/DDBJ whole genome shotgun (WGS) entry which is preliminary data.</text>
</comment>
<dbReference type="Proteomes" id="UP000626092">
    <property type="component" value="Unassembled WGS sequence"/>
</dbReference>
<name>A0A834GEP6_RHOSS</name>
<feature type="region of interest" description="Disordered" evidence="1">
    <location>
        <begin position="246"/>
        <end position="276"/>
    </location>
</feature>